<dbReference type="SUPFAM" id="SSF81606">
    <property type="entry name" value="PP2C-like"/>
    <property type="match status" value="1"/>
</dbReference>
<evidence type="ECO:0000259" key="2">
    <source>
        <dbReference type="PROSITE" id="PS51746"/>
    </source>
</evidence>
<dbReference type="Pfam" id="PF07228">
    <property type="entry name" value="SpoIIE"/>
    <property type="match status" value="1"/>
</dbReference>
<comment type="catalytic activity">
    <reaction evidence="1">
        <text>O-phospho-L-seryl-[protein] + H2O = L-seryl-[protein] + phosphate</text>
        <dbReference type="Rhea" id="RHEA:20629"/>
        <dbReference type="Rhea" id="RHEA-COMP:9863"/>
        <dbReference type="Rhea" id="RHEA-COMP:11604"/>
        <dbReference type="ChEBI" id="CHEBI:15377"/>
        <dbReference type="ChEBI" id="CHEBI:29999"/>
        <dbReference type="ChEBI" id="CHEBI:43474"/>
        <dbReference type="ChEBI" id="CHEBI:83421"/>
        <dbReference type="EC" id="3.1.3.16"/>
    </reaction>
</comment>
<evidence type="ECO:0000313" key="3">
    <source>
        <dbReference type="EMBL" id="CAD9719192.1"/>
    </source>
</evidence>
<comment type="similarity">
    <text evidence="1">Belongs to the PP2C family.</text>
</comment>
<dbReference type="PANTHER" id="PTHR12320:SF1">
    <property type="entry name" value="PROTEIN PHOSPHATASE PTC7 HOMOLOG"/>
    <property type="match status" value="1"/>
</dbReference>
<reference evidence="3" key="1">
    <citation type="submission" date="2021-01" db="EMBL/GenBank/DDBJ databases">
        <authorList>
            <person name="Corre E."/>
            <person name="Pelletier E."/>
            <person name="Niang G."/>
            <person name="Scheremetjew M."/>
            <person name="Finn R."/>
            <person name="Kale V."/>
            <person name="Holt S."/>
            <person name="Cochrane G."/>
            <person name="Meng A."/>
            <person name="Brown T."/>
            <person name="Cohen L."/>
        </authorList>
    </citation>
    <scope>NUCLEOTIDE SEQUENCE</scope>
    <source>
        <strain evidence="3">CCMP1205</strain>
    </source>
</reference>
<dbReference type="EMBL" id="HBHL01012308">
    <property type="protein sequence ID" value="CAD9719192.1"/>
    <property type="molecule type" value="Transcribed_RNA"/>
</dbReference>
<keyword evidence="1" id="KW-0378">Hydrolase</keyword>
<sequence length="370" mass="39329">MMTRQICARMGRHEGFTKVARKNLLRVFGGGSGVSLSQRTFWRGAGVRATAASTNVLRSATGSSRFGGKGVSNLTACNAASVGSSTTQSVTELEFYTGGAMYPSAEKTNGGEDSYFVTFVSAEDGMWQSTSDQTESDESIKARGFLMMGVSDGVGGWAQTGVNAGHYSRQLMQLSSKFSKEENPANPNPKRVLYNAVAETDKKGSATVCIVSLSPSADGANLRAANLGDSGFLVVREKQVAFVSPIQQHSFNFPFQVSSIPQYSDSPMKAETFDLAVQPGDTVILASDGLLDNLYPDEMATIVYQAKANGTPPGELAHILAKITLEVASDPKRDTPFANGARQVGFPHEIGGKMDDVTVVVSYVQQGSKL</sequence>
<keyword evidence="1" id="KW-0479">Metal-binding</keyword>
<dbReference type="InterPro" id="IPR036457">
    <property type="entry name" value="PPM-type-like_dom_sf"/>
</dbReference>
<dbReference type="InterPro" id="IPR039123">
    <property type="entry name" value="PPTC7"/>
</dbReference>
<dbReference type="AlphaFoldDB" id="A0A7S2T6D2"/>
<gene>
    <name evidence="3" type="ORF">CPRI1469_LOCUS8058</name>
</gene>
<dbReference type="SMART" id="SM00332">
    <property type="entry name" value="PP2Cc"/>
    <property type="match status" value="1"/>
</dbReference>
<comment type="cofactor">
    <cofactor evidence="1">
        <name>Mg(2+)</name>
        <dbReference type="ChEBI" id="CHEBI:18420"/>
    </cofactor>
</comment>
<keyword evidence="1" id="KW-0464">Manganese</keyword>
<name>A0A7S2T6D2_9CHLO</name>
<protein>
    <recommendedName>
        <fullName evidence="1">Protein phosphatase</fullName>
        <ecNumber evidence="1">3.1.3.16</ecNumber>
    </recommendedName>
</protein>
<proteinExistence type="inferred from homology"/>
<accession>A0A7S2T6D2</accession>
<feature type="domain" description="PPM-type phosphatase" evidence="2">
    <location>
        <begin position="126"/>
        <end position="364"/>
    </location>
</feature>
<dbReference type="PROSITE" id="PS51746">
    <property type="entry name" value="PPM_2"/>
    <property type="match status" value="1"/>
</dbReference>
<dbReference type="PANTHER" id="PTHR12320">
    <property type="entry name" value="PROTEIN PHOSPHATASE 2C"/>
    <property type="match status" value="1"/>
</dbReference>
<dbReference type="GO" id="GO:0004722">
    <property type="term" value="F:protein serine/threonine phosphatase activity"/>
    <property type="evidence" value="ECO:0007669"/>
    <property type="project" value="UniProtKB-EC"/>
</dbReference>
<dbReference type="Gene3D" id="3.60.40.10">
    <property type="entry name" value="PPM-type phosphatase domain"/>
    <property type="match status" value="1"/>
</dbReference>
<keyword evidence="1" id="KW-0460">Magnesium</keyword>
<evidence type="ECO:0000256" key="1">
    <source>
        <dbReference type="RuleBase" id="RU366020"/>
    </source>
</evidence>
<dbReference type="GO" id="GO:0046872">
    <property type="term" value="F:metal ion binding"/>
    <property type="evidence" value="ECO:0007669"/>
    <property type="project" value="UniProtKB-UniRule"/>
</dbReference>
<keyword evidence="1" id="KW-0904">Protein phosphatase</keyword>
<comment type="cofactor">
    <cofactor evidence="1">
        <name>Mn(2+)</name>
        <dbReference type="ChEBI" id="CHEBI:29035"/>
    </cofactor>
</comment>
<dbReference type="EC" id="3.1.3.16" evidence="1"/>
<dbReference type="SMART" id="SM00331">
    <property type="entry name" value="PP2C_SIG"/>
    <property type="match status" value="1"/>
</dbReference>
<comment type="catalytic activity">
    <reaction evidence="1">
        <text>O-phospho-L-threonyl-[protein] + H2O = L-threonyl-[protein] + phosphate</text>
        <dbReference type="Rhea" id="RHEA:47004"/>
        <dbReference type="Rhea" id="RHEA-COMP:11060"/>
        <dbReference type="Rhea" id="RHEA-COMP:11605"/>
        <dbReference type="ChEBI" id="CHEBI:15377"/>
        <dbReference type="ChEBI" id="CHEBI:30013"/>
        <dbReference type="ChEBI" id="CHEBI:43474"/>
        <dbReference type="ChEBI" id="CHEBI:61977"/>
        <dbReference type="EC" id="3.1.3.16"/>
    </reaction>
</comment>
<dbReference type="InterPro" id="IPR001932">
    <property type="entry name" value="PPM-type_phosphatase-like_dom"/>
</dbReference>
<organism evidence="3">
    <name type="scientific">Chloropicon primus</name>
    <dbReference type="NCBI Taxonomy" id="1764295"/>
    <lineage>
        <taxon>Eukaryota</taxon>
        <taxon>Viridiplantae</taxon>
        <taxon>Chlorophyta</taxon>
        <taxon>Chloropicophyceae</taxon>
        <taxon>Chloropicales</taxon>
        <taxon>Chloropicaceae</taxon>
        <taxon>Chloropicon</taxon>
    </lineage>
</organism>